<keyword evidence="1" id="KW-0472">Membrane</keyword>
<dbReference type="EMBL" id="CYKH01000497">
    <property type="protein sequence ID" value="CUI14112.1"/>
    <property type="molecule type" value="Genomic_DNA"/>
</dbReference>
<feature type="transmembrane region" description="Helical" evidence="1">
    <location>
        <begin position="6"/>
        <end position="28"/>
    </location>
</feature>
<dbReference type="Proteomes" id="UP000051952">
    <property type="component" value="Unassembled WGS sequence"/>
</dbReference>
<accession>A0A0S4KEJ0</accession>
<evidence type="ECO:0000313" key="2">
    <source>
        <dbReference type="EMBL" id="CUI14112.1"/>
    </source>
</evidence>
<feature type="transmembrane region" description="Helical" evidence="1">
    <location>
        <begin position="114"/>
        <end position="134"/>
    </location>
</feature>
<name>A0A0S4KEJ0_BODSA</name>
<keyword evidence="3" id="KW-1185">Reference proteome</keyword>
<gene>
    <name evidence="2" type="ORF">BSAL_69700</name>
</gene>
<feature type="non-terminal residue" evidence="2">
    <location>
        <position position="1"/>
    </location>
</feature>
<feature type="transmembrane region" description="Helical" evidence="1">
    <location>
        <begin position="85"/>
        <end position="108"/>
    </location>
</feature>
<keyword evidence="1" id="KW-0812">Transmembrane</keyword>
<keyword evidence="1" id="KW-1133">Transmembrane helix</keyword>
<reference evidence="3" key="1">
    <citation type="submission" date="2015-09" db="EMBL/GenBank/DDBJ databases">
        <authorList>
            <consortium name="Pathogen Informatics"/>
        </authorList>
    </citation>
    <scope>NUCLEOTIDE SEQUENCE [LARGE SCALE GENOMIC DNA]</scope>
    <source>
        <strain evidence="3">Lake Konstanz</strain>
    </source>
</reference>
<protein>
    <submittedName>
        <fullName evidence="2">DGF-1-like protein, putative</fullName>
    </submittedName>
</protein>
<evidence type="ECO:0000313" key="3">
    <source>
        <dbReference type="Proteomes" id="UP000051952"/>
    </source>
</evidence>
<dbReference type="VEuPathDB" id="TriTrypDB:BSAL_69700"/>
<dbReference type="AlphaFoldDB" id="A0A0S4KEJ0"/>
<evidence type="ECO:0000256" key="1">
    <source>
        <dbReference type="SAM" id="Phobius"/>
    </source>
</evidence>
<sequence>ITGNDDAAIGAVILGLVCISIGISQFLLHHEVLPHASYVPHDRSLLSKGSRFPVLWWLIPESQWSPPMVVRRYHPLLTSRCRAHCWTAVMDTLLTCLLSVVAALGVGGDLSSCFAALIVVALLFFVYGIALAVLRAHRLPMDRLVFPFIQWGYGVLCVLKLFDVAESIGEAIQLVVSVLQMWQVGWSFWVFFVERSLAAAACGSAGDDDGSSANSEELTKLQCGPQLSDVWLDSTHARTVLHVDAEAPLFPFFPPLSEIADDEAKFWSPDGLAVLHERGSHDSPLLMQRSVSLADSSMLDEILESIGREG</sequence>
<organism evidence="2 3">
    <name type="scientific">Bodo saltans</name>
    <name type="common">Flagellated protozoan</name>
    <dbReference type="NCBI Taxonomy" id="75058"/>
    <lineage>
        <taxon>Eukaryota</taxon>
        <taxon>Discoba</taxon>
        <taxon>Euglenozoa</taxon>
        <taxon>Kinetoplastea</taxon>
        <taxon>Metakinetoplastina</taxon>
        <taxon>Eubodonida</taxon>
        <taxon>Bodonidae</taxon>
        <taxon>Bodo</taxon>
    </lineage>
</organism>
<proteinExistence type="predicted"/>